<dbReference type="RefSeq" id="WP_130345109.1">
    <property type="nucleotide sequence ID" value="NZ_SGWQ01000005.1"/>
</dbReference>
<dbReference type="GO" id="GO:0016787">
    <property type="term" value="F:hydrolase activity"/>
    <property type="evidence" value="ECO:0007669"/>
    <property type="project" value="UniProtKB-KW"/>
</dbReference>
<name>A0A4Q7KPM3_9PSEU</name>
<comment type="similarity">
    <text evidence="1">Belongs to the peptidase S33 family.</text>
</comment>
<evidence type="ECO:0000313" key="5">
    <source>
        <dbReference type="EMBL" id="RZS37641.1"/>
    </source>
</evidence>
<organism evidence="5 6">
    <name type="scientific">Herbihabitans rhizosphaerae</name>
    <dbReference type="NCBI Taxonomy" id="1872711"/>
    <lineage>
        <taxon>Bacteria</taxon>
        <taxon>Bacillati</taxon>
        <taxon>Actinomycetota</taxon>
        <taxon>Actinomycetes</taxon>
        <taxon>Pseudonocardiales</taxon>
        <taxon>Pseudonocardiaceae</taxon>
        <taxon>Herbihabitans</taxon>
    </lineage>
</organism>
<dbReference type="OrthoDB" id="5519806at2"/>
<dbReference type="Pfam" id="PF08386">
    <property type="entry name" value="Abhydrolase_4"/>
    <property type="match status" value="1"/>
</dbReference>
<dbReference type="InterPro" id="IPR051601">
    <property type="entry name" value="Serine_prot/Carboxylest_S33"/>
</dbReference>
<keyword evidence="6" id="KW-1185">Reference proteome</keyword>
<dbReference type="InterPro" id="IPR029058">
    <property type="entry name" value="AB_hydrolase_fold"/>
</dbReference>
<accession>A0A4Q7KPM3</accession>
<evidence type="ECO:0000256" key="3">
    <source>
        <dbReference type="SAM" id="SignalP"/>
    </source>
</evidence>
<evidence type="ECO:0000313" key="6">
    <source>
        <dbReference type="Proteomes" id="UP000294257"/>
    </source>
</evidence>
<dbReference type="EMBL" id="SGWQ01000005">
    <property type="protein sequence ID" value="RZS37641.1"/>
    <property type="molecule type" value="Genomic_DNA"/>
</dbReference>
<evidence type="ECO:0000256" key="1">
    <source>
        <dbReference type="ARBA" id="ARBA00010088"/>
    </source>
</evidence>
<sequence>MPRFRTAVVAAIATGAAVLLAPAAAAQPAPGLAWQPCQDSRDVECASLTVPVNWSTVDSGTLQVAVARRKATSANRIGTLVYFPGGPGDSGVGRLLRESPLSPEITSRFDIVSFDPRGTSRSGALVCDPALTGSLPNVDPDTGARFADVLAYSEKLWASCRDKHGALIDNVDSVSVARDVDALRAALGEHKISLYGRSYGTLAQQMYAERFPDRVRAMVLDSVFDHNLGTRAMLESSTRAGEDAFDQFAAWCRRTPSCVLHGQDVGAVFDRLYERAGRGELHEPGEPARLVTPFDLVASTRQPFSGPRWAEFAVRLKSLTDGQGTPVPARPGKAELVTLFCNDNAISFRSEEQWRHQWRRLNRIAPHLRTHPVWQFASLCAGWTGAIPNPQHRPVITGAPPVLLLNSRHDPATGHEWARGVHRDIKRSVLVTYDGSGHGVYERGACTTGVTDRYLLDGVLPPAGTHCPAADPR</sequence>
<dbReference type="Proteomes" id="UP000294257">
    <property type="component" value="Unassembled WGS sequence"/>
</dbReference>
<protein>
    <submittedName>
        <fullName evidence="5">Alpha/beta hydrolase family protein</fullName>
    </submittedName>
</protein>
<keyword evidence="2 5" id="KW-0378">Hydrolase</keyword>
<dbReference type="InterPro" id="IPR013595">
    <property type="entry name" value="Pept_S33_TAP-like_C"/>
</dbReference>
<keyword evidence="3" id="KW-0732">Signal</keyword>
<dbReference type="PANTHER" id="PTHR43248">
    <property type="entry name" value="2-SUCCINYL-6-HYDROXY-2,4-CYCLOHEXADIENE-1-CARBOXYLATE SYNTHASE"/>
    <property type="match status" value="1"/>
</dbReference>
<gene>
    <name evidence="5" type="ORF">EV193_105199</name>
</gene>
<evidence type="ECO:0000256" key="2">
    <source>
        <dbReference type="ARBA" id="ARBA00022801"/>
    </source>
</evidence>
<evidence type="ECO:0000259" key="4">
    <source>
        <dbReference type="Pfam" id="PF08386"/>
    </source>
</evidence>
<proteinExistence type="inferred from homology"/>
<dbReference type="AlphaFoldDB" id="A0A4Q7KPM3"/>
<feature type="chain" id="PRO_5020242301" evidence="3">
    <location>
        <begin position="27"/>
        <end position="473"/>
    </location>
</feature>
<comment type="caution">
    <text evidence="5">The sequence shown here is derived from an EMBL/GenBank/DDBJ whole genome shotgun (WGS) entry which is preliminary data.</text>
</comment>
<feature type="domain" description="Peptidase S33 tripeptidyl aminopeptidase-like C-terminal" evidence="4">
    <location>
        <begin position="374"/>
        <end position="467"/>
    </location>
</feature>
<dbReference type="PANTHER" id="PTHR43248:SF30">
    <property type="entry name" value="AB HYDROLASE-1 DOMAIN-CONTAINING PROTEIN"/>
    <property type="match status" value="1"/>
</dbReference>
<dbReference type="SUPFAM" id="SSF53474">
    <property type="entry name" value="alpha/beta-Hydrolases"/>
    <property type="match status" value="1"/>
</dbReference>
<dbReference type="Gene3D" id="3.40.50.1820">
    <property type="entry name" value="alpha/beta hydrolase"/>
    <property type="match status" value="1"/>
</dbReference>
<feature type="signal peptide" evidence="3">
    <location>
        <begin position="1"/>
        <end position="26"/>
    </location>
</feature>
<reference evidence="5 6" key="1">
    <citation type="submission" date="2019-02" db="EMBL/GenBank/DDBJ databases">
        <title>Genomic Encyclopedia of Type Strains, Phase IV (KMG-IV): sequencing the most valuable type-strain genomes for metagenomic binning, comparative biology and taxonomic classification.</title>
        <authorList>
            <person name="Goeker M."/>
        </authorList>
    </citation>
    <scope>NUCLEOTIDE SEQUENCE [LARGE SCALE GENOMIC DNA]</scope>
    <source>
        <strain evidence="5 6">DSM 101727</strain>
    </source>
</reference>